<evidence type="ECO:0000256" key="2">
    <source>
        <dbReference type="ARBA" id="ARBA00022679"/>
    </source>
</evidence>
<dbReference type="InterPro" id="IPR051052">
    <property type="entry name" value="Diverse_substrate_MTase"/>
</dbReference>
<accession>A0ABM7HM08</accession>
<organism evidence="4 5">
    <name type="scientific">Mycolicibacterium mageritense</name>
    <name type="common">Mycobacterium mageritense</name>
    <dbReference type="NCBI Taxonomy" id="53462"/>
    <lineage>
        <taxon>Bacteria</taxon>
        <taxon>Bacillati</taxon>
        <taxon>Actinomycetota</taxon>
        <taxon>Actinomycetes</taxon>
        <taxon>Mycobacteriales</taxon>
        <taxon>Mycobacteriaceae</taxon>
        <taxon>Mycolicibacterium</taxon>
    </lineage>
</organism>
<sequence length="267" mass="29567">MTGSRGGDGRTLFAGTAWYYARYRPDYPDVFFADLIARFHLDGTQRLLDLGCGTGQLILPLAAHVAEAVGIDPEPAMLDEAANQAQASQITNVTWAQGSSQHLASDLGRFDLVTMGRSFHWMDREQVLTALDAVVGDRGGLVIANDSCLVRPSTPWQRALEDIQQRYLPPDWQAGVPTVAGGPEPHEDVLARSAFSRVEHRTYEFTRSWTVEQAIGYLYSTSLPLRRLLGDRRSAFELEVTDALRAIDPAGRYDEPVTLHVLIATKR</sequence>
<dbReference type="Pfam" id="PF13649">
    <property type="entry name" value="Methyltransf_25"/>
    <property type="match status" value="1"/>
</dbReference>
<evidence type="ECO:0000259" key="3">
    <source>
        <dbReference type="Pfam" id="PF13649"/>
    </source>
</evidence>
<name>A0ABM7HM08_MYCME</name>
<gene>
    <name evidence="4" type="ORF">MMAGJ_08250</name>
</gene>
<dbReference type="CDD" id="cd02440">
    <property type="entry name" value="AdoMet_MTases"/>
    <property type="match status" value="1"/>
</dbReference>
<dbReference type="Gene3D" id="3.40.50.150">
    <property type="entry name" value="Vaccinia Virus protein VP39"/>
    <property type="match status" value="1"/>
</dbReference>
<evidence type="ECO:0000256" key="1">
    <source>
        <dbReference type="ARBA" id="ARBA00022603"/>
    </source>
</evidence>
<keyword evidence="1 4" id="KW-0489">Methyltransferase</keyword>
<dbReference type="RefSeq" id="WP_036438240.1">
    <property type="nucleotide sequence ID" value="NZ_AP022567.1"/>
</dbReference>
<dbReference type="GO" id="GO:0008168">
    <property type="term" value="F:methyltransferase activity"/>
    <property type="evidence" value="ECO:0007669"/>
    <property type="project" value="UniProtKB-KW"/>
</dbReference>
<dbReference type="PANTHER" id="PTHR44942">
    <property type="entry name" value="METHYLTRANSF_11 DOMAIN-CONTAINING PROTEIN"/>
    <property type="match status" value="1"/>
</dbReference>
<dbReference type="PANTHER" id="PTHR44942:SF4">
    <property type="entry name" value="METHYLTRANSFERASE TYPE 11 DOMAIN-CONTAINING PROTEIN"/>
    <property type="match status" value="1"/>
</dbReference>
<proteinExistence type="predicted"/>
<dbReference type="InterPro" id="IPR041698">
    <property type="entry name" value="Methyltransf_25"/>
</dbReference>
<keyword evidence="5" id="KW-1185">Reference proteome</keyword>
<dbReference type="SUPFAM" id="SSF53335">
    <property type="entry name" value="S-adenosyl-L-methionine-dependent methyltransferases"/>
    <property type="match status" value="1"/>
</dbReference>
<feature type="domain" description="Methyltransferase" evidence="3">
    <location>
        <begin position="48"/>
        <end position="133"/>
    </location>
</feature>
<keyword evidence="2" id="KW-0808">Transferase</keyword>
<reference evidence="4 5" key="1">
    <citation type="journal article" date="2019" name="Emerg. Microbes Infect.">
        <title>Comprehensive subspecies identification of 175 nontuberculous mycobacteria species based on 7547 genomic profiles.</title>
        <authorList>
            <person name="Matsumoto Y."/>
            <person name="Kinjo T."/>
            <person name="Motooka D."/>
            <person name="Nabeya D."/>
            <person name="Jung N."/>
            <person name="Uechi K."/>
            <person name="Horii T."/>
            <person name="Iida T."/>
            <person name="Fujita J."/>
            <person name="Nakamura S."/>
        </authorList>
    </citation>
    <scope>NUCLEOTIDE SEQUENCE [LARGE SCALE GENOMIC DNA]</scope>
    <source>
        <strain evidence="4 5">JCM 12375</strain>
    </source>
</reference>
<evidence type="ECO:0000313" key="5">
    <source>
        <dbReference type="Proteomes" id="UP000465622"/>
    </source>
</evidence>
<dbReference type="GO" id="GO:0032259">
    <property type="term" value="P:methylation"/>
    <property type="evidence" value="ECO:0007669"/>
    <property type="project" value="UniProtKB-KW"/>
</dbReference>
<dbReference type="Proteomes" id="UP000465622">
    <property type="component" value="Chromosome"/>
</dbReference>
<dbReference type="InterPro" id="IPR029063">
    <property type="entry name" value="SAM-dependent_MTases_sf"/>
</dbReference>
<evidence type="ECO:0000313" key="4">
    <source>
        <dbReference type="EMBL" id="BBX31543.1"/>
    </source>
</evidence>
<protein>
    <submittedName>
        <fullName evidence="4">Methyltransferase</fullName>
    </submittedName>
</protein>
<dbReference type="EMBL" id="AP022567">
    <property type="protein sequence ID" value="BBX31543.1"/>
    <property type="molecule type" value="Genomic_DNA"/>
</dbReference>